<dbReference type="AlphaFoldDB" id="A0A811UR35"/>
<name>A0A811UR35_CERCA</name>
<comment type="caution">
    <text evidence="1">The sequence shown here is derived from an EMBL/GenBank/DDBJ whole genome shotgun (WGS) entry which is preliminary data.</text>
</comment>
<evidence type="ECO:0000313" key="2">
    <source>
        <dbReference type="Proteomes" id="UP000606786"/>
    </source>
</evidence>
<protein>
    <submittedName>
        <fullName evidence="1">(Mediterranean fruit fly) hypothetical protein</fullName>
    </submittedName>
</protein>
<sequence>MNEIDHYRFSNIPSVLRPGRAAHLISSWDFKFYGTHRLSKKPFALGLYADIGILNSNHLGQLDTGAQVSCLGVIKAKNVIEMERLRQSEIPIYTADGQK</sequence>
<keyword evidence="2" id="KW-1185">Reference proteome</keyword>
<evidence type="ECO:0000313" key="1">
    <source>
        <dbReference type="EMBL" id="CAD7001174.1"/>
    </source>
</evidence>
<accession>A0A811UR35</accession>
<gene>
    <name evidence="1" type="ORF">CCAP1982_LOCUS9672</name>
</gene>
<dbReference type="Proteomes" id="UP000606786">
    <property type="component" value="Unassembled WGS sequence"/>
</dbReference>
<dbReference type="EMBL" id="CAJHJT010000023">
    <property type="protein sequence ID" value="CAD7001174.1"/>
    <property type="molecule type" value="Genomic_DNA"/>
</dbReference>
<proteinExistence type="predicted"/>
<reference evidence="1" key="1">
    <citation type="submission" date="2020-11" db="EMBL/GenBank/DDBJ databases">
        <authorList>
            <person name="Whitehead M."/>
        </authorList>
    </citation>
    <scope>NUCLEOTIDE SEQUENCE</scope>
    <source>
        <strain evidence="1">EGII</strain>
    </source>
</reference>
<organism evidence="1 2">
    <name type="scientific">Ceratitis capitata</name>
    <name type="common">Mediterranean fruit fly</name>
    <name type="synonym">Tephritis capitata</name>
    <dbReference type="NCBI Taxonomy" id="7213"/>
    <lineage>
        <taxon>Eukaryota</taxon>
        <taxon>Metazoa</taxon>
        <taxon>Ecdysozoa</taxon>
        <taxon>Arthropoda</taxon>
        <taxon>Hexapoda</taxon>
        <taxon>Insecta</taxon>
        <taxon>Pterygota</taxon>
        <taxon>Neoptera</taxon>
        <taxon>Endopterygota</taxon>
        <taxon>Diptera</taxon>
        <taxon>Brachycera</taxon>
        <taxon>Muscomorpha</taxon>
        <taxon>Tephritoidea</taxon>
        <taxon>Tephritidae</taxon>
        <taxon>Ceratitis</taxon>
        <taxon>Ceratitis</taxon>
    </lineage>
</organism>